<dbReference type="Proteomes" id="UP000609346">
    <property type="component" value="Unassembled WGS sequence"/>
</dbReference>
<dbReference type="EMBL" id="JACXZA010000005">
    <property type="protein sequence ID" value="MBD3921001.1"/>
    <property type="molecule type" value="Genomic_DNA"/>
</dbReference>
<reference evidence="1 2" key="1">
    <citation type="submission" date="2020-09" db="EMBL/GenBank/DDBJ databases">
        <title>Paenibacillus sp. strain PR3 16S rRNA gene Genome sequencing and assembly.</title>
        <authorList>
            <person name="Kim J."/>
        </authorList>
    </citation>
    <scope>NUCLEOTIDE SEQUENCE [LARGE SCALE GENOMIC DNA]</scope>
    <source>
        <strain evidence="1 2">PR3</strain>
    </source>
</reference>
<gene>
    <name evidence="1" type="ORF">H8B09_19705</name>
</gene>
<keyword evidence="2" id="KW-1185">Reference proteome</keyword>
<dbReference type="NCBIfam" id="NF041065">
    <property type="entry name" value="DpdH"/>
    <property type="match status" value="1"/>
</dbReference>
<sequence length="1018" mass="116784">MQTMNNVTCWNPEQLTRILDPDAWYVDSHLLLATHHPMQMYVHTSGYQPDIKGAVYNEQQFLSDFLKPTEHIFTAILGDAGTGKSHLVRWLKAKIPTNDKRHIVVIPRQTNLKSILLTMLEGLEGKKFEEYRQRINRSSGSNSFEQAKLELLTNLFVCAKPETSSLKPVDEDLTEDLEDFMELLMDALFRPTFLKEDGIIHQLTHHIIGEQSQPGRLTNRRLFTVNDLPIGLIDARGASHRAFTIHQLLRKDEEFQKHAVDWLNKHLDMAIAKMFNFSSDDLIQLLNDIRSEFHNQNMEMVLLIEDFAMMQGIDIQFLQALLLRPGEEKRPLCRLRVAMACTTGYFRNLGDTATSRIKFVVSLDINKHQMTGEGMSDFASRYLNAVRLPEKDTLEWYQAETDQEITSYCTRCEYNKACHEGFGQIDGRGLYPFNRIALETMYDRASGEDNFNPRTMLNMVLHHTLDVYGPALKNGEFPSPSMFHHFNKRDNRIKTITQDQIMSKDRVNGARRHVLLELWANTDQLIDIHPVIHSAFNIAPLQITSKTNQTEIQEKDLEKPAEKKDPVTITPVPIEEQSDMLPQTVVHLMDAVEGWKKDRKNSLGSTDAQNLRKLIFEALNAFIDWPTELLSLQNLEEKLWPVRSISFINQGTNISTNTVTLLLPLKSDDRSWLNTKFALQGLIMYRHYSNWDFPNGPRFFRAVTQQLREWGEVVVNQLKQLPVDAAQSWSPVKAAVEILAIGAGMNGHPVFTDEASVVDSILTQQEEGAYGRSSTWKQLQTEIATNYSDLKKIVLERITCLKGEGRNYSMIDGYTIERTLHEMVPSLQMTSLPLQQSSDYMKLVRLHHKINKSLLSIVKEEQEERKKWIKQMDDLIGDVTDIDQFLTEIKTAIAAATETGYFSGDWEEVQAAVKWIEINEWFNEYVTVKRAIDVGGSEYKVFETLGKLNTPLQSKVEEQFKIIVKALTRSSIQVQQELQKSSKETDVHQLQESKGNIEMTFDLIISMLTDAKEADETV</sequence>
<evidence type="ECO:0000313" key="1">
    <source>
        <dbReference type="EMBL" id="MBD3921001.1"/>
    </source>
</evidence>
<protein>
    <recommendedName>
        <fullName evidence="3">AAA+ ATPase domain-containing protein</fullName>
    </recommendedName>
</protein>
<evidence type="ECO:0008006" key="3">
    <source>
        <dbReference type="Google" id="ProtNLM"/>
    </source>
</evidence>
<proteinExistence type="predicted"/>
<name>A0ABR8N0E9_9BACL</name>
<dbReference type="RefSeq" id="WP_191205308.1">
    <property type="nucleotide sequence ID" value="NZ_JACXZA010000005.1"/>
</dbReference>
<dbReference type="SUPFAM" id="SSF52540">
    <property type="entry name" value="P-loop containing nucleoside triphosphate hydrolases"/>
    <property type="match status" value="1"/>
</dbReference>
<accession>A0ABR8N0E9</accession>
<organism evidence="1 2">
    <name type="scientific">Paenibacillus terricola</name>
    <dbReference type="NCBI Taxonomy" id="2763503"/>
    <lineage>
        <taxon>Bacteria</taxon>
        <taxon>Bacillati</taxon>
        <taxon>Bacillota</taxon>
        <taxon>Bacilli</taxon>
        <taxon>Bacillales</taxon>
        <taxon>Paenibacillaceae</taxon>
        <taxon>Paenibacillus</taxon>
    </lineage>
</organism>
<dbReference type="InterPro" id="IPR027417">
    <property type="entry name" value="P-loop_NTPase"/>
</dbReference>
<comment type="caution">
    <text evidence="1">The sequence shown here is derived from an EMBL/GenBank/DDBJ whole genome shotgun (WGS) entry which is preliminary data.</text>
</comment>
<evidence type="ECO:0000313" key="2">
    <source>
        <dbReference type="Proteomes" id="UP000609346"/>
    </source>
</evidence>